<dbReference type="EMBL" id="UGQL01000001">
    <property type="protein sequence ID" value="STZ26967.1"/>
    <property type="molecule type" value="Genomic_DNA"/>
</dbReference>
<evidence type="ECO:0000313" key="3">
    <source>
        <dbReference type="Proteomes" id="UP000255024"/>
    </source>
</evidence>
<dbReference type="AlphaFoldDB" id="A0A378RLA4"/>
<accession>A0A378RLA4</accession>
<feature type="transmembrane region" description="Helical" evidence="1">
    <location>
        <begin position="6"/>
        <end position="24"/>
    </location>
</feature>
<keyword evidence="1" id="KW-0472">Membrane</keyword>
<dbReference type="Proteomes" id="UP000255024">
    <property type="component" value="Unassembled WGS sequence"/>
</dbReference>
<protein>
    <submittedName>
        <fullName evidence="2">Uncharacterized protein</fullName>
    </submittedName>
</protein>
<evidence type="ECO:0000256" key="1">
    <source>
        <dbReference type="SAM" id="Phobius"/>
    </source>
</evidence>
<keyword evidence="3" id="KW-1185">Reference proteome</keyword>
<gene>
    <name evidence="2" type="ORF">NCTC11179_00494</name>
</gene>
<name>A0A378RLA4_MYROD</name>
<reference evidence="2 3" key="1">
    <citation type="submission" date="2018-06" db="EMBL/GenBank/DDBJ databases">
        <authorList>
            <consortium name="Pathogen Informatics"/>
            <person name="Doyle S."/>
        </authorList>
    </citation>
    <scope>NUCLEOTIDE SEQUENCE [LARGE SCALE GENOMIC DNA]</scope>
    <source>
        <strain evidence="2 3">NCTC11179</strain>
    </source>
</reference>
<keyword evidence="1" id="KW-0812">Transmembrane</keyword>
<proteinExistence type="predicted"/>
<sequence>MENNNLKIAVAILTGVVTVITAVIDSNSNINSNSTK</sequence>
<organism evidence="2 3">
    <name type="scientific">Myroides odoratus</name>
    <name type="common">Flavobacterium odoratum</name>
    <dbReference type="NCBI Taxonomy" id="256"/>
    <lineage>
        <taxon>Bacteria</taxon>
        <taxon>Pseudomonadati</taxon>
        <taxon>Bacteroidota</taxon>
        <taxon>Flavobacteriia</taxon>
        <taxon>Flavobacteriales</taxon>
        <taxon>Flavobacteriaceae</taxon>
        <taxon>Myroides</taxon>
    </lineage>
</organism>
<evidence type="ECO:0000313" key="2">
    <source>
        <dbReference type="EMBL" id="STZ26967.1"/>
    </source>
</evidence>
<keyword evidence="1" id="KW-1133">Transmembrane helix</keyword>